<dbReference type="InterPro" id="IPR000504">
    <property type="entry name" value="RRM_dom"/>
</dbReference>
<dbReference type="GO" id="GO:1990904">
    <property type="term" value="C:ribonucleoprotein complex"/>
    <property type="evidence" value="ECO:0007669"/>
    <property type="project" value="UniProtKB-KW"/>
</dbReference>
<feature type="compositionally biased region" description="Low complexity" evidence="2">
    <location>
        <begin position="183"/>
        <end position="193"/>
    </location>
</feature>
<feature type="region of interest" description="Disordered" evidence="2">
    <location>
        <begin position="471"/>
        <end position="517"/>
    </location>
</feature>
<dbReference type="Proteomes" id="UP000319801">
    <property type="component" value="Unassembled WGS sequence"/>
</dbReference>
<keyword evidence="5" id="KW-1185">Reference proteome</keyword>
<dbReference type="PANTHER" id="PTHR21245">
    <property type="entry name" value="HETEROGENEOUS NUCLEAR RIBONUCLEOPROTEIN"/>
    <property type="match status" value="1"/>
</dbReference>
<feature type="region of interest" description="Disordered" evidence="2">
    <location>
        <begin position="1"/>
        <end position="26"/>
    </location>
</feature>
<evidence type="ECO:0000313" key="5">
    <source>
        <dbReference type="Proteomes" id="UP000319801"/>
    </source>
</evidence>
<accession>A0A556VWN2</accession>
<dbReference type="OrthoDB" id="248495at2759"/>
<evidence type="ECO:0000256" key="2">
    <source>
        <dbReference type="SAM" id="MobiDB-lite"/>
    </source>
</evidence>
<dbReference type="InterPro" id="IPR012677">
    <property type="entry name" value="Nucleotide-bd_a/b_plait_sf"/>
</dbReference>
<keyword evidence="4" id="KW-0687">Ribonucleoprotein</keyword>
<keyword evidence="1" id="KW-0694">RNA-binding</keyword>
<name>A0A556VWN2_BAGYA</name>
<dbReference type="Gene3D" id="3.30.70.330">
    <property type="match status" value="2"/>
</dbReference>
<evidence type="ECO:0000313" key="4">
    <source>
        <dbReference type="EMBL" id="TUG71450.1"/>
    </source>
</evidence>
<feature type="region of interest" description="Disordered" evidence="2">
    <location>
        <begin position="183"/>
        <end position="204"/>
    </location>
</feature>
<evidence type="ECO:0000259" key="3">
    <source>
        <dbReference type="Pfam" id="PF00076"/>
    </source>
</evidence>
<dbReference type="Gene3D" id="1.25.40.430">
    <property type="match status" value="1"/>
</dbReference>
<proteinExistence type="predicted"/>
<feature type="compositionally biased region" description="Basic and acidic residues" evidence="2">
    <location>
        <begin position="472"/>
        <end position="481"/>
    </location>
</feature>
<dbReference type="EMBL" id="VCAZ01000364">
    <property type="protein sequence ID" value="TUG71450.1"/>
    <property type="molecule type" value="Genomic_DNA"/>
</dbReference>
<comment type="caution">
    <text evidence="4">The sequence shown here is derived from an EMBL/GenBank/DDBJ whole genome shotgun (WGS) entry which is preliminary data.</text>
</comment>
<feature type="compositionally biased region" description="Low complexity" evidence="2">
    <location>
        <begin position="440"/>
        <end position="453"/>
    </location>
</feature>
<dbReference type="SUPFAM" id="SSF54928">
    <property type="entry name" value="RNA-binding domain, RBD"/>
    <property type="match status" value="1"/>
</dbReference>
<gene>
    <name evidence="4" type="ORF">Baya_16824</name>
</gene>
<feature type="compositionally biased region" description="Polar residues" evidence="2">
    <location>
        <begin position="482"/>
        <end position="502"/>
    </location>
</feature>
<dbReference type="AlphaFoldDB" id="A0A556VWN2"/>
<feature type="region of interest" description="Disordered" evidence="2">
    <location>
        <begin position="423"/>
        <end position="453"/>
    </location>
</feature>
<evidence type="ECO:0000256" key="1">
    <source>
        <dbReference type="ARBA" id="ARBA00022884"/>
    </source>
</evidence>
<feature type="domain" description="RRM" evidence="3">
    <location>
        <begin position="85"/>
        <end position="115"/>
    </location>
</feature>
<organism evidence="4 5">
    <name type="scientific">Bagarius yarrelli</name>
    <name type="common">Goonch</name>
    <name type="synonym">Bagrus yarrelli</name>
    <dbReference type="NCBI Taxonomy" id="175774"/>
    <lineage>
        <taxon>Eukaryota</taxon>
        <taxon>Metazoa</taxon>
        <taxon>Chordata</taxon>
        <taxon>Craniata</taxon>
        <taxon>Vertebrata</taxon>
        <taxon>Euteleostomi</taxon>
        <taxon>Actinopterygii</taxon>
        <taxon>Neopterygii</taxon>
        <taxon>Teleostei</taxon>
        <taxon>Ostariophysi</taxon>
        <taxon>Siluriformes</taxon>
        <taxon>Sisoridae</taxon>
        <taxon>Sisorinae</taxon>
        <taxon>Bagarius</taxon>
    </lineage>
</organism>
<sequence length="870" mass="97297">MKTYRQREKQGTKVTDSGKGPDETKIKRKNRGFCFLEYEDHKSAAQARRRLMSGKVKVWNTLVTVEWADPIEDPDPEIMAKVKVLFVRNLANSVTEDILEKAFGQFGGLERCDVAPPLYRYDDYYYYAPPHAPPPPARGRGRGGARGGYSYPPDYYSYEDYYDYYGYDYHGYRGGYEEPYYGYDDFQGRSQRGPRGGPRGASYQSDPVEVYREIHTHGVGRQMAALYVSWAQQCERRNLNTDAELIYQKAFSNRAEPLDTLQHHYSMDPQVIMKPKPAALRALVEIPVSTANVTPQGAESVTDESTLWGSGHAPMASFPNHTQDLALSAHLVSTPLQPVTPPILEQSPPEEKQGGGVECTPNAQGTIMAECSSLQRPTHSLIQHSHTHTSITRQALAPLHVLAPLTFSDQSFRNRPSWNIYQSPNQELKSSGVGGGAGFNSSSLQGNSNNQLNSKNTEFLRDCMSEQINSNKELHTSDQVHSRSLTSLSNREFSSHTQNPVTDSPPEPLNSNHQPSTRLSDQKLKIFQEIESDHINSNHSQQTDVEEADLLLPERSFNMHRSVGSLSENIQMQQWKSFLVPQSPDLVARASQDLPMSPEPALGFSWLQVESPLHTAEPDLDLMESPLQTHTPSWSVCSDPHTTSLLEASGTLLSKRSLDRRKSARTLLLPSGTVEGWGCVSPGRDSNPVQHVPMCPAAKPGLIWNSCEDVLMTSPQPNNKTRTTGKDPEISQKLSCDDDVPMSPTQLHAPPTASGFQCTEMLSGRPWTYQDWISIESIRVYEDQYMDRNMDQYLEESSEALLLVNSTHSNMSSREAEFSIAVATKRLAVVSIGFADVFDSCGERRCHHRHFDNQKAPPSRQLPYLLACSD</sequence>
<reference evidence="4 5" key="1">
    <citation type="journal article" date="2019" name="Genome Biol. Evol.">
        <title>Whole-Genome Sequencing of the Giant Devil Catfish, Bagarius yarrelli.</title>
        <authorList>
            <person name="Jiang W."/>
            <person name="Lv Y."/>
            <person name="Cheng L."/>
            <person name="Yang K."/>
            <person name="Chao B."/>
            <person name="Wang X."/>
            <person name="Li Y."/>
            <person name="Pan X."/>
            <person name="You X."/>
            <person name="Zhang Y."/>
            <person name="Yang J."/>
            <person name="Li J."/>
            <person name="Zhang X."/>
            <person name="Liu S."/>
            <person name="Sun C."/>
            <person name="Yang J."/>
            <person name="Shi Q."/>
        </authorList>
    </citation>
    <scope>NUCLEOTIDE SEQUENCE [LARGE SCALE GENOMIC DNA]</scope>
    <source>
        <strain evidence="4">JWS20170419001</strain>
        <tissue evidence="4">Muscle</tissue>
    </source>
</reference>
<dbReference type="Pfam" id="PF00076">
    <property type="entry name" value="RRM_1"/>
    <property type="match status" value="1"/>
</dbReference>
<dbReference type="GO" id="GO:0003723">
    <property type="term" value="F:RNA binding"/>
    <property type="evidence" value="ECO:0007669"/>
    <property type="project" value="UniProtKB-KW"/>
</dbReference>
<dbReference type="InterPro" id="IPR035979">
    <property type="entry name" value="RBD_domain_sf"/>
</dbReference>
<protein>
    <submittedName>
        <fullName evidence="4">Heterogeneous nuclear ribonucleoprotein Q</fullName>
    </submittedName>
</protein>
<feature type="compositionally biased region" description="Basic and acidic residues" evidence="2">
    <location>
        <begin position="1"/>
        <end position="11"/>
    </location>
</feature>